<reference evidence="1" key="1">
    <citation type="journal article" date="2022" name="Int. J. Mol. Sci.">
        <title>Draft Genome of Tanacetum Coccineum: Genomic Comparison of Closely Related Tanacetum-Family Plants.</title>
        <authorList>
            <person name="Yamashiro T."/>
            <person name="Shiraishi A."/>
            <person name="Nakayama K."/>
            <person name="Satake H."/>
        </authorList>
    </citation>
    <scope>NUCLEOTIDE SEQUENCE</scope>
</reference>
<evidence type="ECO:0000313" key="1">
    <source>
        <dbReference type="EMBL" id="GJU09110.1"/>
    </source>
</evidence>
<protein>
    <submittedName>
        <fullName evidence="1">Uncharacterized protein</fullName>
    </submittedName>
</protein>
<sequence length="201" mass="21559">MEDTLGCGCGGNEVLVGELVVEELVVEELVVGELMVGELGGELDGELVAELVVGSVAMGDWRQEHARIFDPIVPMEPMVDPTFDLVDPSVAADPRFDPTPDPVRPAYPDISQWAGINIGPGQTELVGPTGDLHVGLAVEIVEGWLVLHTIGQAIGARMKATCFVEFFTFELLVDCPPLRLPVNPSLAKRAWCIWISAISCA</sequence>
<proteinExistence type="predicted"/>
<gene>
    <name evidence="1" type="ORF">Tco_1125540</name>
</gene>
<evidence type="ECO:0000313" key="2">
    <source>
        <dbReference type="Proteomes" id="UP001151760"/>
    </source>
</evidence>
<keyword evidence="2" id="KW-1185">Reference proteome</keyword>
<organism evidence="1 2">
    <name type="scientific">Tanacetum coccineum</name>
    <dbReference type="NCBI Taxonomy" id="301880"/>
    <lineage>
        <taxon>Eukaryota</taxon>
        <taxon>Viridiplantae</taxon>
        <taxon>Streptophyta</taxon>
        <taxon>Embryophyta</taxon>
        <taxon>Tracheophyta</taxon>
        <taxon>Spermatophyta</taxon>
        <taxon>Magnoliopsida</taxon>
        <taxon>eudicotyledons</taxon>
        <taxon>Gunneridae</taxon>
        <taxon>Pentapetalae</taxon>
        <taxon>asterids</taxon>
        <taxon>campanulids</taxon>
        <taxon>Asterales</taxon>
        <taxon>Asteraceae</taxon>
        <taxon>Asteroideae</taxon>
        <taxon>Anthemideae</taxon>
        <taxon>Anthemidinae</taxon>
        <taxon>Tanacetum</taxon>
    </lineage>
</organism>
<dbReference type="Proteomes" id="UP001151760">
    <property type="component" value="Unassembled WGS sequence"/>
</dbReference>
<accession>A0ABQ5JB01</accession>
<dbReference type="EMBL" id="BQNB010021698">
    <property type="protein sequence ID" value="GJU09110.1"/>
    <property type="molecule type" value="Genomic_DNA"/>
</dbReference>
<reference evidence="1" key="2">
    <citation type="submission" date="2022-01" db="EMBL/GenBank/DDBJ databases">
        <authorList>
            <person name="Yamashiro T."/>
            <person name="Shiraishi A."/>
            <person name="Satake H."/>
            <person name="Nakayama K."/>
        </authorList>
    </citation>
    <scope>NUCLEOTIDE SEQUENCE</scope>
</reference>
<name>A0ABQ5JB01_9ASTR</name>
<comment type="caution">
    <text evidence="1">The sequence shown here is derived from an EMBL/GenBank/DDBJ whole genome shotgun (WGS) entry which is preliminary data.</text>
</comment>